<dbReference type="EMBL" id="PJLB01000005">
    <property type="protein sequence ID" value="PND04138.1"/>
    <property type="molecule type" value="Genomic_DNA"/>
</dbReference>
<evidence type="ECO:0000313" key="2">
    <source>
        <dbReference type="Proteomes" id="UP000236075"/>
    </source>
</evidence>
<organism evidence="1 2">
    <name type="scientific">Akkermansia muciniphila</name>
    <dbReference type="NCBI Taxonomy" id="239935"/>
    <lineage>
        <taxon>Bacteria</taxon>
        <taxon>Pseudomonadati</taxon>
        <taxon>Verrucomicrobiota</taxon>
        <taxon>Verrucomicrobiia</taxon>
        <taxon>Verrucomicrobiales</taxon>
        <taxon>Akkermansiaceae</taxon>
        <taxon>Akkermansia</taxon>
    </lineage>
</organism>
<gene>
    <name evidence="1" type="ORF">CXT95_05065</name>
</gene>
<evidence type="ECO:0000313" key="1">
    <source>
        <dbReference type="EMBL" id="PND04138.1"/>
    </source>
</evidence>
<reference evidence="1 2" key="1">
    <citation type="journal article" date="2017" name="BMC Genomics">
        <title>Genome sequencing of 39 Akkermansia muciniphila isolates reveals its population structure, genomic and functional diverisity, and global distribution in mammalian gut microbiotas.</title>
        <authorList>
            <person name="Guo X."/>
            <person name="Li S."/>
            <person name="Zhang J."/>
            <person name="Wu F."/>
            <person name="Li X."/>
            <person name="Wu D."/>
            <person name="Zhang M."/>
            <person name="Ou Z."/>
            <person name="Jie Z."/>
            <person name="Yan Q."/>
            <person name="Li P."/>
            <person name="Yi J."/>
            <person name="Peng Y."/>
        </authorList>
    </citation>
    <scope>NUCLEOTIDE SEQUENCE [LARGE SCALE GENOMIC DNA]</scope>
    <source>
        <strain evidence="1 2">GP28</strain>
    </source>
</reference>
<sequence>MAAGLSRIRDVFRFYSRIFCFAAEEFVAAWLWKTGACGCRGNVFPCSRELESLPGGAFPHRGKFRLLR</sequence>
<protein>
    <recommendedName>
        <fullName evidence="3">Secreted protein</fullName>
    </recommendedName>
</protein>
<dbReference type="Proteomes" id="UP000236075">
    <property type="component" value="Unassembled WGS sequence"/>
</dbReference>
<comment type="caution">
    <text evidence="1">The sequence shown here is derived from an EMBL/GenBank/DDBJ whole genome shotgun (WGS) entry which is preliminary data.</text>
</comment>
<name>A0AAX0WQR4_9BACT</name>
<proteinExistence type="predicted"/>
<dbReference type="AlphaFoldDB" id="A0AAX0WQR4"/>
<accession>A0AAX0WQR4</accession>
<evidence type="ECO:0008006" key="3">
    <source>
        <dbReference type="Google" id="ProtNLM"/>
    </source>
</evidence>